<accession>A0A7K1KNW6</accession>
<gene>
    <name evidence="7" type="ORF">GKC30_09020</name>
</gene>
<dbReference type="SUPFAM" id="SSF46548">
    <property type="entry name" value="alpha-helical ferredoxin"/>
    <property type="match status" value="1"/>
</dbReference>
<keyword evidence="5" id="KW-0411">Iron-sulfur</keyword>
<dbReference type="Pfam" id="PF13183">
    <property type="entry name" value="Fer4_8"/>
    <property type="match status" value="1"/>
</dbReference>
<keyword evidence="3" id="KW-0677">Repeat</keyword>
<evidence type="ECO:0000256" key="5">
    <source>
        <dbReference type="ARBA" id="ARBA00023014"/>
    </source>
</evidence>
<keyword evidence="1" id="KW-0004">4Fe-4S</keyword>
<evidence type="ECO:0000256" key="4">
    <source>
        <dbReference type="ARBA" id="ARBA00023004"/>
    </source>
</evidence>
<dbReference type="PANTHER" id="PTHR32479">
    <property type="entry name" value="GLYCOLATE OXIDASE IRON-SULFUR SUBUNIT"/>
    <property type="match status" value="1"/>
</dbReference>
<protein>
    <submittedName>
        <fullName evidence="7">4Fe-4S dicluster domain-containing protein</fullName>
    </submittedName>
</protein>
<dbReference type="GO" id="GO:0016491">
    <property type="term" value="F:oxidoreductase activity"/>
    <property type="evidence" value="ECO:0007669"/>
    <property type="project" value="UniProtKB-ARBA"/>
</dbReference>
<dbReference type="InterPro" id="IPR004017">
    <property type="entry name" value="Cys_rich_dom"/>
</dbReference>
<dbReference type="InterPro" id="IPR017900">
    <property type="entry name" value="4Fe4S_Fe_S_CS"/>
</dbReference>
<keyword evidence="2" id="KW-0479">Metal-binding</keyword>
<dbReference type="PROSITE" id="PS00198">
    <property type="entry name" value="4FE4S_FER_1"/>
    <property type="match status" value="1"/>
</dbReference>
<keyword evidence="4" id="KW-0408">Iron</keyword>
<dbReference type="InterPro" id="IPR009051">
    <property type="entry name" value="Helical_ferredxn"/>
</dbReference>
<reference evidence="7 8" key="1">
    <citation type="submission" date="2019-11" db="EMBL/GenBank/DDBJ databases">
        <title>Pseudodesulfovibrio alkaliphilus, sp. nov., an alkaliphilic sulfate-reducing bacteria from mud volcano of Taman peninsula, Russia.</title>
        <authorList>
            <person name="Frolova A."/>
            <person name="Merkel A.Y."/>
            <person name="Slobodkin A.I."/>
        </authorList>
    </citation>
    <scope>NUCLEOTIDE SEQUENCE [LARGE SCALE GENOMIC DNA]</scope>
    <source>
        <strain evidence="7 8">F-1</strain>
    </source>
</reference>
<evidence type="ECO:0000256" key="1">
    <source>
        <dbReference type="ARBA" id="ARBA00022485"/>
    </source>
</evidence>
<dbReference type="InterPro" id="IPR017896">
    <property type="entry name" value="4Fe4S_Fe-S-bd"/>
</dbReference>
<organism evidence="7 8">
    <name type="scientific">Pseudodesulfovibrio alkaliphilus</name>
    <dbReference type="NCBI Taxonomy" id="2661613"/>
    <lineage>
        <taxon>Bacteria</taxon>
        <taxon>Pseudomonadati</taxon>
        <taxon>Thermodesulfobacteriota</taxon>
        <taxon>Desulfovibrionia</taxon>
        <taxon>Desulfovibrionales</taxon>
        <taxon>Desulfovibrionaceae</taxon>
    </lineage>
</organism>
<dbReference type="Proteomes" id="UP000461162">
    <property type="component" value="Unassembled WGS sequence"/>
</dbReference>
<dbReference type="EMBL" id="WODC01000005">
    <property type="protein sequence ID" value="MUM77773.1"/>
    <property type="molecule type" value="Genomic_DNA"/>
</dbReference>
<dbReference type="Gene3D" id="1.10.1060.10">
    <property type="entry name" value="Alpha-helical ferredoxin"/>
    <property type="match status" value="1"/>
</dbReference>
<evidence type="ECO:0000259" key="6">
    <source>
        <dbReference type="PROSITE" id="PS51379"/>
    </source>
</evidence>
<sequence>MAGECILCGKCLEICPLLAATGREELGPRAKADLCYLLGRDEAGLRGADVARLAGLCLGCGRCAAVCSQGVDVPGLVAGLRGAHPEFRHWLWRAWLTHADALWPAGSAAARLVPESLRPDRFGSLLRMLAGLGREPGLTPFLTPTTFPDTHRGEPVLLFPGCTATLVRPGWLAAARRLLDGLGADILPGDFRCCGGGLKSAGFANEARNMARHNINVWRGAGRPRVAVFCASCQSALRGYGAFFEDAAEAGAWQSSLIVLSMLAKDIGFALSGAAPERIGYHRPCHAEGADSDRLLLAAALGDRLVTATDRQCCGFGGVMRLGAPELGDQVGRVCWDRLAGAELALTGCSACAAQLAAAAPRGVAAGHWLEAVG</sequence>
<dbReference type="AlphaFoldDB" id="A0A7K1KNW6"/>
<comment type="caution">
    <text evidence="7">The sequence shown here is derived from an EMBL/GenBank/DDBJ whole genome shotgun (WGS) entry which is preliminary data.</text>
</comment>
<dbReference type="GO" id="GO:0046872">
    <property type="term" value="F:metal ion binding"/>
    <property type="evidence" value="ECO:0007669"/>
    <property type="project" value="UniProtKB-KW"/>
</dbReference>
<dbReference type="GO" id="GO:0051539">
    <property type="term" value="F:4 iron, 4 sulfur cluster binding"/>
    <property type="evidence" value="ECO:0007669"/>
    <property type="project" value="UniProtKB-KW"/>
</dbReference>
<feature type="domain" description="4Fe-4S ferredoxin-type" evidence="6">
    <location>
        <begin position="1"/>
        <end position="25"/>
    </location>
</feature>
<evidence type="ECO:0000313" key="7">
    <source>
        <dbReference type="EMBL" id="MUM77773.1"/>
    </source>
</evidence>
<dbReference type="PANTHER" id="PTHR32479:SF19">
    <property type="entry name" value="ANAEROBIC GLYCEROL-3-PHOSPHATE DEHYDROGENASE SUBUNIT C"/>
    <property type="match status" value="1"/>
</dbReference>
<evidence type="ECO:0000256" key="2">
    <source>
        <dbReference type="ARBA" id="ARBA00022723"/>
    </source>
</evidence>
<dbReference type="PROSITE" id="PS51379">
    <property type="entry name" value="4FE4S_FER_2"/>
    <property type="match status" value="1"/>
</dbReference>
<dbReference type="Pfam" id="PF02754">
    <property type="entry name" value="CCG"/>
    <property type="match status" value="2"/>
</dbReference>
<keyword evidence="8" id="KW-1185">Reference proteome</keyword>
<name>A0A7K1KNW6_9BACT</name>
<proteinExistence type="predicted"/>
<evidence type="ECO:0000313" key="8">
    <source>
        <dbReference type="Proteomes" id="UP000461162"/>
    </source>
</evidence>
<evidence type="ECO:0000256" key="3">
    <source>
        <dbReference type="ARBA" id="ARBA00022737"/>
    </source>
</evidence>